<dbReference type="InterPro" id="IPR050121">
    <property type="entry name" value="Cytochrome_P450_monoxygenase"/>
</dbReference>
<evidence type="ECO:0000256" key="2">
    <source>
        <dbReference type="ARBA" id="ARBA00005179"/>
    </source>
</evidence>
<dbReference type="GO" id="GO:0020037">
    <property type="term" value="F:heme binding"/>
    <property type="evidence" value="ECO:0007669"/>
    <property type="project" value="InterPro"/>
</dbReference>
<dbReference type="Proteomes" id="UP000230002">
    <property type="component" value="Unassembled WGS sequence"/>
</dbReference>
<gene>
    <name evidence="9" type="ORF">GSI_10511</name>
</gene>
<dbReference type="EMBL" id="AYKW01000034">
    <property type="protein sequence ID" value="PIL27364.1"/>
    <property type="molecule type" value="Genomic_DNA"/>
</dbReference>
<name>A0A2G8S0U8_9APHY</name>
<evidence type="ECO:0000313" key="10">
    <source>
        <dbReference type="Proteomes" id="UP000230002"/>
    </source>
</evidence>
<evidence type="ECO:0000256" key="1">
    <source>
        <dbReference type="ARBA" id="ARBA00001971"/>
    </source>
</evidence>
<accession>A0A2G8S0U8</accession>
<proteinExistence type="inferred from homology"/>
<protein>
    <recommendedName>
        <fullName evidence="11">Cytochrome P450</fullName>
    </recommendedName>
</protein>
<keyword evidence="10" id="KW-1185">Reference proteome</keyword>
<dbReference type="OrthoDB" id="1470350at2759"/>
<dbReference type="InterPro" id="IPR036396">
    <property type="entry name" value="Cyt_P450_sf"/>
</dbReference>
<reference evidence="9 10" key="1">
    <citation type="journal article" date="2015" name="Sci. Rep.">
        <title>Chromosome-level genome map provides insights into diverse defense mechanisms in the medicinal fungus Ganoderma sinense.</title>
        <authorList>
            <person name="Zhu Y."/>
            <person name="Xu J."/>
            <person name="Sun C."/>
            <person name="Zhou S."/>
            <person name="Xu H."/>
            <person name="Nelson D.R."/>
            <person name="Qian J."/>
            <person name="Song J."/>
            <person name="Luo H."/>
            <person name="Xiang L."/>
            <person name="Li Y."/>
            <person name="Xu Z."/>
            <person name="Ji A."/>
            <person name="Wang L."/>
            <person name="Lu S."/>
            <person name="Hayward A."/>
            <person name="Sun W."/>
            <person name="Li X."/>
            <person name="Schwartz D.C."/>
            <person name="Wang Y."/>
            <person name="Chen S."/>
        </authorList>
    </citation>
    <scope>NUCLEOTIDE SEQUENCE [LARGE SCALE GENOMIC DNA]</scope>
    <source>
        <strain evidence="9 10">ZZ0214-1</strain>
    </source>
</reference>
<keyword evidence="5" id="KW-0479">Metal-binding</keyword>
<comment type="pathway">
    <text evidence="2">Secondary metabolite biosynthesis.</text>
</comment>
<dbReference type="GO" id="GO:0016705">
    <property type="term" value="F:oxidoreductase activity, acting on paired donors, with incorporation or reduction of molecular oxygen"/>
    <property type="evidence" value="ECO:0007669"/>
    <property type="project" value="InterPro"/>
</dbReference>
<evidence type="ECO:0008006" key="11">
    <source>
        <dbReference type="Google" id="ProtNLM"/>
    </source>
</evidence>
<dbReference type="GO" id="GO:0005506">
    <property type="term" value="F:iron ion binding"/>
    <property type="evidence" value="ECO:0007669"/>
    <property type="project" value="InterPro"/>
</dbReference>
<dbReference type="GO" id="GO:0004497">
    <property type="term" value="F:monooxygenase activity"/>
    <property type="evidence" value="ECO:0007669"/>
    <property type="project" value="UniProtKB-KW"/>
</dbReference>
<dbReference type="SUPFAM" id="SSF48264">
    <property type="entry name" value="Cytochrome P450"/>
    <property type="match status" value="1"/>
</dbReference>
<keyword evidence="6" id="KW-0560">Oxidoreductase</keyword>
<evidence type="ECO:0000313" key="9">
    <source>
        <dbReference type="EMBL" id="PIL27364.1"/>
    </source>
</evidence>
<evidence type="ECO:0000256" key="4">
    <source>
        <dbReference type="ARBA" id="ARBA00022617"/>
    </source>
</evidence>
<sequence length="302" mass="33824">MFTPVFSIKHLRNMLTIFYELVSALSARVDDGPRDMDILHWMSRAALELIGQAGVGYSFDRLVEDEDGNPFAEAAKTYLPLSLTPEMVTMRNIIVPFKGIGPQWLRRWVIENFPHQGAQDLRKVVDTLHLTATRIVNEKKAELENGQRRDTKDIISILSACIRSSEGFLCAGGTERLTVQQNMKADEDERLPDDQGVVIRRDGSDIGYPTAPLCYREAHQDAVLPISKPIRSMDGKMIDSVFVPKGTQILASTAACNRRGEDADEWKPERWLKGVPSAVEAAHIPGIYFHMMTFLGGGHSRM</sequence>
<comment type="similarity">
    <text evidence="3">Belongs to the cytochrome P450 family.</text>
</comment>
<dbReference type="PANTHER" id="PTHR24305:SF166">
    <property type="entry name" value="CYTOCHROME P450 12A4, MITOCHONDRIAL-RELATED"/>
    <property type="match status" value="1"/>
</dbReference>
<dbReference type="PANTHER" id="PTHR24305">
    <property type="entry name" value="CYTOCHROME P450"/>
    <property type="match status" value="1"/>
</dbReference>
<evidence type="ECO:0000256" key="3">
    <source>
        <dbReference type="ARBA" id="ARBA00010617"/>
    </source>
</evidence>
<evidence type="ECO:0000256" key="7">
    <source>
        <dbReference type="ARBA" id="ARBA00023004"/>
    </source>
</evidence>
<organism evidence="9 10">
    <name type="scientific">Ganoderma sinense ZZ0214-1</name>
    <dbReference type="NCBI Taxonomy" id="1077348"/>
    <lineage>
        <taxon>Eukaryota</taxon>
        <taxon>Fungi</taxon>
        <taxon>Dikarya</taxon>
        <taxon>Basidiomycota</taxon>
        <taxon>Agaricomycotina</taxon>
        <taxon>Agaricomycetes</taxon>
        <taxon>Polyporales</taxon>
        <taxon>Polyporaceae</taxon>
        <taxon>Ganoderma</taxon>
    </lineage>
</organism>
<evidence type="ECO:0000256" key="8">
    <source>
        <dbReference type="ARBA" id="ARBA00023033"/>
    </source>
</evidence>
<dbReference type="Gene3D" id="1.10.630.10">
    <property type="entry name" value="Cytochrome P450"/>
    <property type="match status" value="2"/>
</dbReference>
<keyword evidence="4" id="KW-0349">Heme</keyword>
<evidence type="ECO:0000256" key="6">
    <source>
        <dbReference type="ARBA" id="ARBA00023002"/>
    </source>
</evidence>
<evidence type="ECO:0000256" key="5">
    <source>
        <dbReference type="ARBA" id="ARBA00022723"/>
    </source>
</evidence>
<dbReference type="AlphaFoldDB" id="A0A2G8S0U8"/>
<keyword evidence="8" id="KW-0503">Monooxygenase</keyword>
<comment type="cofactor">
    <cofactor evidence="1">
        <name>heme</name>
        <dbReference type="ChEBI" id="CHEBI:30413"/>
    </cofactor>
</comment>
<comment type="caution">
    <text evidence="9">The sequence shown here is derived from an EMBL/GenBank/DDBJ whole genome shotgun (WGS) entry which is preliminary data.</text>
</comment>
<keyword evidence="7" id="KW-0408">Iron</keyword>